<evidence type="ECO:0000313" key="3">
    <source>
        <dbReference type="Proteomes" id="UP001358586"/>
    </source>
</evidence>
<dbReference type="Pfam" id="PF13456">
    <property type="entry name" value="RVT_3"/>
    <property type="match status" value="1"/>
</dbReference>
<feature type="domain" description="RNase H type-1" evidence="1">
    <location>
        <begin position="33"/>
        <end position="107"/>
    </location>
</feature>
<dbReference type="InterPro" id="IPR053151">
    <property type="entry name" value="RNase_H-like"/>
</dbReference>
<evidence type="ECO:0000259" key="1">
    <source>
        <dbReference type="Pfam" id="PF13456"/>
    </source>
</evidence>
<dbReference type="PANTHER" id="PTHR47723">
    <property type="entry name" value="OS05G0353850 PROTEIN"/>
    <property type="match status" value="1"/>
</dbReference>
<dbReference type="PANTHER" id="PTHR47723:SF24">
    <property type="entry name" value="RNASE H TYPE-1 DOMAIN-CONTAINING PROTEIN"/>
    <property type="match status" value="1"/>
</dbReference>
<proteinExistence type="predicted"/>
<reference evidence="2 3" key="1">
    <citation type="submission" date="2023-03" db="EMBL/GenBank/DDBJ databases">
        <title>WGS of Gossypium arboreum.</title>
        <authorList>
            <person name="Yu D."/>
        </authorList>
    </citation>
    <scope>NUCLEOTIDE SEQUENCE [LARGE SCALE GENOMIC DNA]</scope>
    <source>
        <tissue evidence="2">Leaf</tissue>
    </source>
</reference>
<evidence type="ECO:0000313" key="2">
    <source>
        <dbReference type="EMBL" id="KAK5839197.1"/>
    </source>
</evidence>
<comment type="caution">
    <text evidence="2">The sequence shown here is derived from an EMBL/GenBank/DDBJ whole genome shotgun (WGS) entry which is preliminary data.</text>
</comment>
<dbReference type="Proteomes" id="UP001358586">
    <property type="component" value="Chromosome 3"/>
</dbReference>
<organism evidence="2 3">
    <name type="scientific">Gossypium arboreum</name>
    <name type="common">Tree cotton</name>
    <name type="synonym">Gossypium nanking</name>
    <dbReference type="NCBI Taxonomy" id="29729"/>
    <lineage>
        <taxon>Eukaryota</taxon>
        <taxon>Viridiplantae</taxon>
        <taxon>Streptophyta</taxon>
        <taxon>Embryophyta</taxon>
        <taxon>Tracheophyta</taxon>
        <taxon>Spermatophyta</taxon>
        <taxon>Magnoliopsida</taxon>
        <taxon>eudicotyledons</taxon>
        <taxon>Gunneridae</taxon>
        <taxon>Pentapetalae</taxon>
        <taxon>rosids</taxon>
        <taxon>malvids</taxon>
        <taxon>Malvales</taxon>
        <taxon>Malvaceae</taxon>
        <taxon>Malvoideae</taxon>
        <taxon>Gossypium</taxon>
    </lineage>
</organism>
<protein>
    <recommendedName>
        <fullName evidence="1">RNase H type-1 domain-containing protein</fullName>
    </recommendedName>
</protein>
<dbReference type="SUPFAM" id="SSF53098">
    <property type="entry name" value="Ribonuclease H-like"/>
    <property type="match status" value="1"/>
</dbReference>
<dbReference type="InterPro" id="IPR044730">
    <property type="entry name" value="RNase_H-like_dom_plant"/>
</dbReference>
<dbReference type="EMBL" id="JARKNE010000003">
    <property type="protein sequence ID" value="KAK5839197.1"/>
    <property type="molecule type" value="Genomic_DNA"/>
</dbReference>
<dbReference type="InterPro" id="IPR012337">
    <property type="entry name" value="RNaseH-like_sf"/>
</dbReference>
<keyword evidence="3" id="KW-1185">Reference proteome</keyword>
<dbReference type="Gene3D" id="3.30.420.10">
    <property type="entry name" value="Ribonuclease H-like superfamily/Ribonuclease H"/>
    <property type="match status" value="1"/>
</dbReference>
<dbReference type="InterPro" id="IPR002156">
    <property type="entry name" value="RNaseH_domain"/>
</dbReference>
<dbReference type="InterPro" id="IPR036397">
    <property type="entry name" value="RNaseH_sf"/>
</dbReference>
<dbReference type="CDD" id="cd06222">
    <property type="entry name" value="RNase_H_like"/>
    <property type="match status" value="1"/>
</dbReference>
<accession>A0ABR0QJZ2</accession>
<name>A0ABR0QJZ2_GOSAR</name>
<gene>
    <name evidence="2" type="ORF">PVK06_007967</name>
</gene>
<sequence>MDFALDAASVMSLGFMQFEIVPSQRRFGWIKLNMDGVVSPSRSFASIGGVFRYMNGSWLCGFLMRLGEDIIFKVEAKAILKGLNLAWDKGFRQLELECDNALLVETILVGGVADSNMTELRLIYRLLNWNWKYSSYSKNS</sequence>